<dbReference type="Proteomes" id="UP000438429">
    <property type="component" value="Unassembled WGS sequence"/>
</dbReference>
<reference evidence="1 2" key="1">
    <citation type="submission" date="2019-06" db="EMBL/GenBank/DDBJ databases">
        <title>Draft genomes of female and male turbot (Scophthalmus maximus).</title>
        <authorList>
            <person name="Xu H."/>
            <person name="Xu X.-W."/>
            <person name="Shao C."/>
            <person name="Chen S."/>
        </authorList>
    </citation>
    <scope>NUCLEOTIDE SEQUENCE [LARGE SCALE GENOMIC DNA]</scope>
    <source>
        <strain evidence="1">Ysfricsl-2016a</strain>
        <tissue evidence="1">Blood</tissue>
    </source>
</reference>
<gene>
    <name evidence="1" type="ORF">F2P81_026266</name>
</gene>
<evidence type="ECO:0000313" key="2">
    <source>
        <dbReference type="Proteomes" id="UP000438429"/>
    </source>
</evidence>
<dbReference type="AlphaFoldDB" id="A0A6A4RQ28"/>
<sequence>MAPLSAFTLHSTSACRGVHSDIQYLSVSPIQTSSPPLSAFIDAARIDVLPQLSETSPISQSVSQCDVIDTSVSVN</sequence>
<organism evidence="1 2">
    <name type="scientific">Scophthalmus maximus</name>
    <name type="common">Turbot</name>
    <name type="synonym">Psetta maxima</name>
    <dbReference type="NCBI Taxonomy" id="52904"/>
    <lineage>
        <taxon>Eukaryota</taxon>
        <taxon>Metazoa</taxon>
        <taxon>Chordata</taxon>
        <taxon>Craniata</taxon>
        <taxon>Vertebrata</taxon>
        <taxon>Euteleostomi</taxon>
        <taxon>Actinopterygii</taxon>
        <taxon>Neopterygii</taxon>
        <taxon>Teleostei</taxon>
        <taxon>Neoteleostei</taxon>
        <taxon>Acanthomorphata</taxon>
        <taxon>Carangaria</taxon>
        <taxon>Pleuronectiformes</taxon>
        <taxon>Pleuronectoidei</taxon>
        <taxon>Scophthalmidae</taxon>
        <taxon>Scophthalmus</taxon>
    </lineage>
</organism>
<dbReference type="EMBL" id="VEVO01006581">
    <property type="protein sequence ID" value="KAF0021480.1"/>
    <property type="molecule type" value="Genomic_DNA"/>
</dbReference>
<evidence type="ECO:0000313" key="1">
    <source>
        <dbReference type="EMBL" id="KAF0021480.1"/>
    </source>
</evidence>
<name>A0A6A4RQ28_SCOMX</name>
<proteinExistence type="predicted"/>
<protein>
    <submittedName>
        <fullName evidence="1">Uncharacterized protein</fullName>
    </submittedName>
</protein>
<comment type="caution">
    <text evidence="1">The sequence shown here is derived from an EMBL/GenBank/DDBJ whole genome shotgun (WGS) entry which is preliminary data.</text>
</comment>
<accession>A0A6A4RQ28</accession>